<dbReference type="Proteomes" id="UP000260943">
    <property type="component" value="Unassembled WGS sequence"/>
</dbReference>
<evidence type="ECO:0000259" key="2">
    <source>
        <dbReference type="PROSITE" id="PS50995"/>
    </source>
</evidence>
<feature type="domain" description="HTH marR-type" evidence="2">
    <location>
        <begin position="1"/>
        <end position="140"/>
    </location>
</feature>
<dbReference type="InterPro" id="IPR036390">
    <property type="entry name" value="WH_DNA-bd_sf"/>
</dbReference>
<dbReference type="InterPro" id="IPR000835">
    <property type="entry name" value="HTH_MarR-typ"/>
</dbReference>
<dbReference type="EMBL" id="QSRJ01000003">
    <property type="protein sequence ID" value="RGL11237.1"/>
    <property type="molecule type" value="Genomic_DNA"/>
</dbReference>
<dbReference type="Pfam" id="PF12802">
    <property type="entry name" value="MarR_2"/>
    <property type="match status" value="1"/>
</dbReference>
<dbReference type="InterPro" id="IPR036388">
    <property type="entry name" value="WH-like_DNA-bd_sf"/>
</dbReference>
<dbReference type="SUPFAM" id="SSF46785">
    <property type="entry name" value="Winged helix' DNA-binding domain"/>
    <property type="match status" value="1"/>
</dbReference>
<dbReference type="PANTHER" id="PTHR33164:SF43">
    <property type="entry name" value="HTH-TYPE TRANSCRIPTIONAL REPRESSOR YETL"/>
    <property type="match status" value="1"/>
</dbReference>
<feature type="region of interest" description="Disordered" evidence="1">
    <location>
        <begin position="148"/>
        <end position="167"/>
    </location>
</feature>
<organism evidence="3 4">
    <name type="scientific">Collinsella tanakaei</name>
    <dbReference type="NCBI Taxonomy" id="626935"/>
    <lineage>
        <taxon>Bacteria</taxon>
        <taxon>Bacillati</taxon>
        <taxon>Actinomycetota</taxon>
        <taxon>Coriobacteriia</taxon>
        <taxon>Coriobacteriales</taxon>
        <taxon>Coriobacteriaceae</taxon>
        <taxon>Collinsella</taxon>
    </lineage>
</organism>
<accession>A0A3E4QVW7</accession>
<dbReference type="AlphaFoldDB" id="A0A3E4QVW7"/>
<dbReference type="InterPro" id="IPR039422">
    <property type="entry name" value="MarR/SlyA-like"/>
</dbReference>
<dbReference type="PANTHER" id="PTHR33164">
    <property type="entry name" value="TRANSCRIPTIONAL REGULATOR, MARR FAMILY"/>
    <property type="match status" value="1"/>
</dbReference>
<dbReference type="GO" id="GO:0006950">
    <property type="term" value="P:response to stress"/>
    <property type="evidence" value="ECO:0007669"/>
    <property type="project" value="TreeGrafter"/>
</dbReference>
<dbReference type="GO" id="GO:0003700">
    <property type="term" value="F:DNA-binding transcription factor activity"/>
    <property type="evidence" value="ECO:0007669"/>
    <property type="project" value="InterPro"/>
</dbReference>
<sequence>MTMATDEQVDEFIALIDETRPVQLFHHIDEATVGAGGIMRMLCCAKAGDDPVTAGAIAEELHVSTARVAALLKNMEAKGLISRERAASDARVTVVTLTPHGRALADAAYRNVRNHAAAIIDSVGIERLRAFFETARDICAVARPAPVSLDEEDGGRAPAAPHCPFSS</sequence>
<evidence type="ECO:0000313" key="3">
    <source>
        <dbReference type="EMBL" id="RGL11237.1"/>
    </source>
</evidence>
<evidence type="ECO:0000313" key="4">
    <source>
        <dbReference type="Proteomes" id="UP000260943"/>
    </source>
</evidence>
<dbReference type="PROSITE" id="PS50995">
    <property type="entry name" value="HTH_MARR_2"/>
    <property type="match status" value="1"/>
</dbReference>
<dbReference type="Gene3D" id="1.10.10.10">
    <property type="entry name" value="Winged helix-like DNA-binding domain superfamily/Winged helix DNA-binding domain"/>
    <property type="match status" value="1"/>
</dbReference>
<dbReference type="SMART" id="SM00347">
    <property type="entry name" value="HTH_MARR"/>
    <property type="match status" value="1"/>
</dbReference>
<proteinExistence type="predicted"/>
<name>A0A3E4QVW7_9ACTN</name>
<protein>
    <submittedName>
        <fullName evidence="3">MarR family transcriptional regulator</fullName>
    </submittedName>
</protein>
<reference evidence="3 4" key="1">
    <citation type="submission" date="2018-08" db="EMBL/GenBank/DDBJ databases">
        <title>A genome reference for cultivated species of the human gut microbiota.</title>
        <authorList>
            <person name="Zou Y."/>
            <person name="Xue W."/>
            <person name="Luo G."/>
        </authorList>
    </citation>
    <scope>NUCLEOTIDE SEQUENCE [LARGE SCALE GENOMIC DNA]</scope>
    <source>
        <strain evidence="3 4">TF08-14</strain>
    </source>
</reference>
<comment type="caution">
    <text evidence="3">The sequence shown here is derived from an EMBL/GenBank/DDBJ whole genome shotgun (WGS) entry which is preliminary data.</text>
</comment>
<gene>
    <name evidence="3" type="ORF">DXC81_03760</name>
</gene>
<evidence type="ECO:0000256" key="1">
    <source>
        <dbReference type="SAM" id="MobiDB-lite"/>
    </source>
</evidence>